<dbReference type="Gene3D" id="3.30.429.10">
    <property type="entry name" value="Macrophage Migration Inhibitory Factor"/>
    <property type="match status" value="2"/>
</dbReference>
<gene>
    <name evidence="1" type="ORF">SAMN05661093_07398</name>
</gene>
<dbReference type="EMBL" id="FWXV01000008">
    <property type="protein sequence ID" value="SMD22405.1"/>
    <property type="molecule type" value="Genomic_DNA"/>
</dbReference>
<protein>
    <recommendedName>
        <fullName evidence="3">Tautomerase enzyme</fullName>
    </recommendedName>
</protein>
<proteinExistence type="predicted"/>
<dbReference type="InterPro" id="IPR014347">
    <property type="entry name" value="Tautomerase/MIF_sf"/>
</dbReference>
<keyword evidence="2" id="KW-1185">Reference proteome</keyword>
<dbReference type="Proteomes" id="UP000192674">
    <property type="component" value="Unassembled WGS sequence"/>
</dbReference>
<name>A0A1W2FKA7_KIBAR</name>
<evidence type="ECO:0000313" key="1">
    <source>
        <dbReference type="EMBL" id="SMD22405.1"/>
    </source>
</evidence>
<sequence length="132" mass="14862">MPVGYLDVPTGVDVGRKRELVKAIYDALHEAYPFPDDTRIFLREWPLDSVSQNGLLGSEPARPVFIVHVPQGTKIDAKRTMLKKINKAVADAYRLPDFMTFLHEHPLDVVALDGALLSDDQQRVEDQTEAYS</sequence>
<dbReference type="AlphaFoldDB" id="A0A1W2FKA7"/>
<reference evidence="1 2" key="1">
    <citation type="submission" date="2017-04" db="EMBL/GenBank/DDBJ databases">
        <authorList>
            <person name="Afonso C.L."/>
            <person name="Miller P.J."/>
            <person name="Scott M.A."/>
            <person name="Spackman E."/>
            <person name="Goraichik I."/>
            <person name="Dimitrov K.M."/>
            <person name="Suarez D.L."/>
            <person name="Swayne D.E."/>
        </authorList>
    </citation>
    <scope>NUCLEOTIDE SEQUENCE [LARGE SCALE GENOMIC DNA]</scope>
    <source>
        <strain evidence="1 2">DSM 43828</strain>
    </source>
</reference>
<dbReference type="RefSeq" id="WP_084431284.1">
    <property type="nucleotide sequence ID" value="NZ_FWXV01000008.1"/>
</dbReference>
<dbReference type="OrthoDB" id="4725002at2"/>
<accession>A0A1W2FKA7</accession>
<evidence type="ECO:0000313" key="2">
    <source>
        <dbReference type="Proteomes" id="UP000192674"/>
    </source>
</evidence>
<organism evidence="1 2">
    <name type="scientific">Kibdelosporangium aridum</name>
    <dbReference type="NCBI Taxonomy" id="2030"/>
    <lineage>
        <taxon>Bacteria</taxon>
        <taxon>Bacillati</taxon>
        <taxon>Actinomycetota</taxon>
        <taxon>Actinomycetes</taxon>
        <taxon>Pseudonocardiales</taxon>
        <taxon>Pseudonocardiaceae</taxon>
        <taxon>Kibdelosporangium</taxon>
    </lineage>
</organism>
<evidence type="ECO:0008006" key="3">
    <source>
        <dbReference type="Google" id="ProtNLM"/>
    </source>
</evidence>
<dbReference type="SUPFAM" id="SSF55331">
    <property type="entry name" value="Tautomerase/MIF"/>
    <property type="match status" value="1"/>
</dbReference>